<evidence type="ECO:0000256" key="2">
    <source>
        <dbReference type="SAM" id="SignalP"/>
    </source>
</evidence>
<feature type="region of interest" description="Disordered" evidence="1">
    <location>
        <begin position="105"/>
        <end position="138"/>
    </location>
</feature>
<keyword evidence="2" id="KW-0732">Signal</keyword>
<feature type="compositionally biased region" description="Polar residues" evidence="1">
    <location>
        <begin position="30"/>
        <end position="45"/>
    </location>
</feature>
<feature type="region of interest" description="Disordered" evidence="1">
    <location>
        <begin position="26"/>
        <end position="45"/>
    </location>
</feature>
<dbReference type="AlphaFoldDB" id="A0A0M9VRZ9"/>
<name>A0A0M9VRZ9_ESCWE</name>
<feature type="domain" description="DUF7729" evidence="3">
    <location>
        <begin position="129"/>
        <end position="337"/>
    </location>
</feature>
<proteinExistence type="predicted"/>
<feature type="chain" id="PRO_5005839248" description="DUF7729 domain-containing protein" evidence="2">
    <location>
        <begin position="23"/>
        <end position="374"/>
    </location>
</feature>
<evidence type="ECO:0000259" key="3">
    <source>
        <dbReference type="Pfam" id="PF24855"/>
    </source>
</evidence>
<dbReference type="OrthoDB" id="2564812at2759"/>
<feature type="compositionally biased region" description="Polar residues" evidence="1">
    <location>
        <begin position="106"/>
        <end position="125"/>
    </location>
</feature>
<gene>
    <name evidence="4" type="ORF">ESCO_005995</name>
</gene>
<dbReference type="PANTHER" id="PTHR39460:SF1">
    <property type="entry name" value="C6 TRANSCRIPTION FACTOR"/>
    <property type="match status" value="1"/>
</dbReference>
<dbReference type="PANTHER" id="PTHR39460">
    <property type="entry name" value="EXPRESSED PROTEIN"/>
    <property type="match status" value="1"/>
</dbReference>
<keyword evidence="5" id="KW-1185">Reference proteome</keyword>
<dbReference type="Pfam" id="PF24855">
    <property type="entry name" value="DUF7729"/>
    <property type="match status" value="1"/>
</dbReference>
<dbReference type="InterPro" id="IPR056146">
    <property type="entry name" value="DUF7729"/>
</dbReference>
<dbReference type="Proteomes" id="UP000053831">
    <property type="component" value="Unassembled WGS sequence"/>
</dbReference>
<feature type="signal peptide" evidence="2">
    <location>
        <begin position="1"/>
        <end position="22"/>
    </location>
</feature>
<evidence type="ECO:0000313" key="4">
    <source>
        <dbReference type="EMBL" id="KOS17163.1"/>
    </source>
</evidence>
<comment type="caution">
    <text evidence="4">The sequence shown here is derived from an EMBL/GenBank/DDBJ whole genome shotgun (WGS) entry which is preliminary data.</text>
</comment>
<sequence length="374" mass="38520">MSRFSRPCVLALLASCLAVAAAQDGELPHPNSQPTTLTSYYSGTPYPTSLSQTPLQILAPAETPGPAQFGNHGRRAARDAAELGDFLLLDDAPPSGVVNINIHAAKQTSPAPSNSDPTKASSTPKATALPTPFDNTPSSAFRADGADNTCPNFITSLLANPTFKSCYPLSMMLQTSSSFFAAERSLPTITRVLDATCAADPAPCAAFLDEAANNISSTACTREMQKNQALVVQAYRGLKAYSVLYAATCLQDPNSTQYCFATAVTDTSAPADSYLYFLPYGLAMPAGSAPSCGWCTQQTMAMYHAAAAEGQVFVGSTYNGAAGQINAACGSDFVNDSAPVATTSAGTPIASPGSAAASLALLLASLAAPLLLTL</sequence>
<accession>A0A0M9VRZ9</accession>
<reference evidence="4 5" key="1">
    <citation type="submission" date="2015-07" db="EMBL/GenBank/DDBJ databases">
        <title>The genome of the fungus Escovopsis weberi, a specialized disease agent of ant agriculture.</title>
        <authorList>
            <person name="de Man T.J."/>
            <person name="Stajich J.E."/>
            <person name="Kubicek C.P."/>
            <person name="Chenthamara K."/>
            <person name="Atanasova L."/>
            <person name="Druzhinina I.S."/>
            <person name="Birnbaum S."/>
            <person name="Barribeau S.M."/>
            <person name="Teiling C."/>
            <person name="Suen G."/>
            <person name="Currie C."/>
            <person name="Gerardo N.M."/>
        </authorList>
    </citation>
    <scope>NUCLEOTIDE SEQUENCE [LARGE SCALE GENOMIC DNA]</scope>
</reference>
<evidence type="ECO:0000313" key="5">
    <source>
        <dbReference type="Proteomes" id="UP000053831"/>
    </source>
</evidence>
<organism evidence="4 5">
    <name type="scientific">Escovopsis weberi</name>
    <dbReference type="NCBI Taxonomy" id="150374"/>
    <lineage>
        <taxon>Eukaryota</taxon>
        <taxon>Fungi</taxon>
        <taxon>Dikarya</taxon>
        <taxon>Ascomycota</taxon>
        <taxon>Pezizomycotina</taxon>
        <taxon>Sordariomycetes</taxon>
        <taxon>Hypocreomycetidae</taxon>
        <taxon>Hypocreales</taxon>
        <taxon>Hypocreaceae</taxon>
        <taxon>Escovopsis</taxon>
    </lineage>
</organism>
<protein>
    <recommendedName>
        <fullName evidence="3">DUF7729 domain-containing protein</fullName>
    </recommendedName>
</protein>
<evidence type="ECO:0000256" key="1">
    <source>
        <dbReference type="SAM" id="MobiDB-lite"/>
    </source>
</evidence>
<dbReference type="EMBL" id="LGSR01000028">
    <property type="protein sequence ID" value="KOS17163.1"/>
    <property type="molecule type" value="Genomic_DNA"/>
</dbReference>